<dbReference type="GeneID" id="14911484"/>
<dbReference type="InterPro" id="IPR032040">
    <property type="entry name" value="ELYS-bb"/>
</dbReference>
<evidence type="ECO:0000259" key="5">
    <source>
        <dbReference type="Pfam" id="PF16687"/>
    </source>
</evidence>
<accession>L8GFR9</accession>
<gene>
    <name evidence="6" type="ORF">ACA1_048150</name>
</gene>
<keyword evidence="7" id="KW-1185">Reference proteome</keyword>
<evidence type="ECO:0000313" key="6">
    <source>
        <dbReference type="EMBL" id="ELR11026.1"/>
    </source>
</evidence>
<dbReference type="PANTHER" id="PTHR21583:SF8">
    <property type="entry name" value="PROTEIN ELYS"/>
    <property type="match status" value="1"/>
</dbReference>
<evidence type="ECO:0000256" key="2">
    <source>
        <dbReference type="ARBA" id="ARBA00023242"/>
    </source>
</evidence>
<proteinExistence type="predicted"/>
<feature type="compositionally biased region" description="Low complexity" evidence="3">
    <location>
        <begin position="1102"/>
        <end position="1118"/>
    </location>
</feature>
<feature type="region of interest" description="Disordered" evidence="3">
    <location>
        <begin position="1232"/>
        <end position="1281"/>
    </location>
</feature>
<dbReference type="OrthoDB" id="20729at2759"/>
<evidence type="ECO:0000259" key="4">
    <source>
        <dbReference type="Pfam" id="PF13934"/>
    </source>
</evidence>
<evidence type="ECO:0000256" key="3">
    <source>
        <dbReference type="SAM" id="MobiDB-lite"/>
    </source>
</evidence>
<protein>
    <recommendedName>
        <fullName evidence="8">ELYS-like domain-containing protein</fullName>
    </recommendedName>
</protein>
<dbReference type="PANTHER" id="PTHR21583">
    <property type="entry name" value="ELYS PROTEIN"/>
    <property type="match status" value="1"/>
</dbReference>
<comment type="subcellular location">
    <subcellularLocation>
        <location evidence="1">Nucleus</location>
    </subcellularLocation>
</comment>
<feature type="region of interest" description="Disordered" evidence="3">
    <location>
        <begin position="376"/>
        <end position="397"/>
    </location>
</feature>
<dbReference type="RefSeq" id="XP_004333039.1">
    <property type="nucleotide sequence ID" value="XM_004332991.1"/>
</dbReference>
<dbReference type="STRING" id="1257118.L8GFR9"/>
<organism evidence="6 7">
    <name type="scientific">Acanthamoeba castellanii (strain ATCC 30010 / Neff)</name>
    <dbReference type="NCBI Taxonomy" id="1257118"/>
    <lineage>
        <taxon>Eukaryota</taxon>
        <taxon>Amoebozoa</taxon>
        <taxon>Discosea</taxon>
        <taxon>Longamoebia</taxon>
        <taxon>Centramoebida</taxon>
        <taxon>Acanthamoebidae</taxon>
        <taxon>Acanthamoeba</taxon>
    </lineage>
</organism>
<name>L8GFR9_ACACF</name>
<dbReference type="KEGG" id="acan:ACA1_048150"/>
<feature type="domain" description="ELYS beta-propeller" evidence="5">
    <location>
        <begin position="88"/>
        <end position="356"/>
    </location>
</feature>
<dbReference type="Pfam" id="PF13934">
    <property type="entry name" value="ELYS"/>
    <property type="match status" value="1"/>
</dbReference>
<evidence type="ECO:0000256" key="1">
    <source>
        <dbReference type="ARBA" id="ARBA00004123"/>
    </source>
</evidence>
<keyword evidence="2" id="KW-0539">Nucleus</keyword>
<feature type="compositionally biased region" description="Low complexity" evidence="3">
    <location>
        <begin position="1258"/>
        <end position="1281"/>
    </location>
</feature>
<dbReference type="GO" id="GO:0005634">
    <property type="term" value="C:nucleus"/>
    <property type="evidence" value="ECO:0007669"/>
    <property type="project" value="UniProtKB-SubCell"/>
</dbReference>
<feature type="region of interest" description="Disordered" evidence="3">
    <location>
        <begin position="1056"/>
        <end position="1083"/>
    </location>
</feature>
<evidence type="ECO:0000313" key="7">
    <source>
        <dbReference type="Proteomes" id="UP000011083"/>
    </source>
</evidence>
<dbReference type="InterPro" id="IPR025151">
    <property type="entry name" value="ELYS_dom"/>
</dbReference>
<feature type="domain" description="ELYS-like" evidence="4">
    <location>
        <begin position="762"/>
        <end position="985"/>
    </location>
</feature>
<feature type="compositionally biased region" description="Polar residues" evidence="3">
    <location>
        <begin position="1168"/>
        <end position="1181"/>
    </location>
</feature>
<dbReference type="InterPro" id="IPR052620">
    <property type="entry name" value="ELYS/MEL-28_NucAsmblyFactor"/>
</dbReference>
<dbReference type="Pfam" id="PF16687">
    <property type="entry name" value="ELYS-bb"/>
    <property type="match status" value="1"/>
</dbReference>
<dbReference type="VEuPathDB" id="AmoebaDB:ACA1_048150"/>
<reference evidence="6 7" key="1">
    <citation type="journal article" date="2013" name="Genome Biol.">
        <title>Genome of Acanthamoeba castellanii highlights extensive lateral gene transfer and early evolution of tyrosine kinase signaling.</title>
        <authorList>
            <person name="Clarke M."/>
            <person name="Lohan A.J."/>
            <person name="Liu B."/>
            <person name="Lagkouvardos I."/>
            <person name="Roy S."/>
            <person name="Zafar N."/>
            <person name="Bertelli C."/>
            <person name="Schilde C."/>
            <person name="Kianianmomeni A."/>
            <person name="Burglin T.R."/>
            <person name="Frech C."/>
            <person name="Turcotte B."/>
            <person name="Kopec K.O."/>
            <person name="Synnott J.M."/>
            <person name="Choo C."/>
            <person name="Paponov I."/>
            <person name="Finkler A."/>
            <person name="Soon Heng Tan C."/>
            <person name="Hutchins A.P."/>
            <person name="Weinmeier T."/>
            <person name="Rattei T."/>
            <person name="Chu J.S."/>
            <person name="Gimenez G."/>
            <person name="Irimia M."/>
            <person name="Rigden D.J."/>
            <person name="Fitzpatrick D.A."/>
            <person name="Lorenzo-Morales J."/>
            <person name="Bateman A."/>
            <person name="Chiu C.H."/>
            <person name="Tang P."/>
            <person name="Hegemann P."/>
            <person name="Fromm H."/>
            <person name="Raoult D."/>
            <person name="Greub G."/>
            <person name="Miranda-Saavedra D."/>
            <person name="Chen N."/>
            <person name="Nash P."/>
            <person name="Ginger M.L."/>
            <person name="Horn M."/>
            <person name="Schaap P."/>
            <person name="Caler L."/>
            <person name="Loftus B."/>
        </authorList>
    </citation>
    <scope>NUCLEOTIDE SEQUENCE [LARGE SCALE GENOMIC DNA]</scope>
    <source>
        <strain evidence="6 7">Neff</strain>
    </source>
</reference>
<feature type="compositionally biased region" description="Basic residues" evidence="3">
    <location>
        <begin position="1242"/>
        <end position="1252"/>
    </location>
</feature>
<dbReference type="Proteomes" id="UP000011083">
    <property type="component" value="Unassembled WGS sequence"/>
</dbReference>
<sequence length="1281" mass="141081">MMSQTPSQTSAGRAPAHRSISTLFPAPLFEDKSLGKTFGGISRDGSHGWIVGDSELFVFDLQGDDGPRRKAELAADLQEDQATAEKFLCVTEVTIRGESFLAASTRELQGGDSALLLFDLRSCKICSTIKLPYSASAILQLDGLSGHKLSAEHEPLLTQFASCLLLGTTGGHLLALDLDFVHHEVREMELKYPGTEFDPVRFSAEHPNHIPCVALNSEQHQGGRFQYQQDRGDAILLPEKAVHVTALAYSREFDALAVGFNFGTFQLWSLTAERMLYSSPIGEGGLATKVPVSHFLFQCDQDAADLTGSAYLWIGRSTISSPLHSSTHAAEVQLFNIKFKAGPSIGHIGSEYKKTLSAPPQAAKIIGIHLLTPREHAAEAEDGGDEQEVGGTDWDSEAGAPAVVESRSRWVLFVWEVQAADGSANRLHMGLFNLDLVSVTAGFVPLAYPFQKEKACLAMWVDPTSVSDFFACTSGLFAEERERLRTFAASAHTLPISFDVSCLYIDTYTHCSWLSDQEKALSVFGQQLLPWVDPSLGLQTTYQECKNAGLLHTLPGDPVSDAERDYRFQYKALFDMCLRLQLTSSICHLATLTRDDGVYVFPNPRIVLEWAWERYSAFNDALNDHSSNLYLSTLSVGNRRAESAFADQLRRIAGRMWGVKHVFEALLSRHDNTDKGQKNLEEKYQQVVHALQHLKLMMWVREKIENWLFVGDSQTIDDQFQERRQRRKELYAETQRRLTGHVKEDVDLDESMSTSSDDEPSLFIELLLAAHPMDQPLYYPPHHLSDFLRTLFSSTAHPEPLKHAIVYYCLRDLVGWGKIKESLLQDYARRFHLATPYVRLVEGLWGLDRGLLEDIPTAWKNLTEVSGDAAAILENWKGRVLRLLYDLGARAQALYFLRWMQPPAFTPADAILHMQILLESDLLSQAFNYQRLRFASAATPAELAVRRTLLEHLFQFFLATGRMNELFKFHLDAGEEEALVHFLTAKAKGPGLEQLIHFFLQRGRYVEAMRAYKELTSSAVPLLPPERAQFLECLIQNYKLALPSVALQPPPSLSWPSSLPGTSASSSTTTAPSSSSSTSSSSSSSLSFSLLSVFPAPASSLAMSSSAPSTPSSPAAAPTEQISFPVSPFGAPPSLQTPKRGWRSRPTDDGLTSPSNRALLASPFKTPLQPQQQTMSPFAPSTTSRVFGGALVASPTLLASSPRGSLASPVASSQLASPLYRASPVAALPKAVVEETEEPAPVKRRLAKRTKRGQAGQTPLPATATATAGPRTRSRAAALTE</sequence>
<evidence type="ECO:0008006" key="8">
    <source>
        <dbReference type="Google" id="ProtNLM"/>
    </source>
</evidence>
<dbReference type="EMBL" id="KB008164">
    <property type="protein sequence ID" value="ELR11026.1"/>
    <property type="molecule type" value="Genomic_DNA"/>
</dbReference>
<feature type="region of interest" description="Disordered" evidence="3">
    <location>
        <begin position="1102"/>
        <end position="1181"/>
    </location>
</feature>